<dbReference type="AlphaFoldDB" id="A0A9P7N3V1"/>
<gene>
    <name evidence="1" type="ORF">E4U43_004489</name>
</gene>
<proteinExistence type="predicted"/>
<protein>
    <submittedName>
        <fullName evidence="1">Uncharacterized protein</fullName>
    </submittedName>
</protein>
<evidence type="ECO:0000313" key="2">
    <source>
        <dbReference type="Proteomes" id="UP000748025"/>
    </source>
</evidence>
<dbReference type="Proteomes" id="UP000748025">
    <property type="component" value="Unassembled WGS sequence"/>
</dbReference>
<name>A0A9P7N3V1_9HYPO</name>
<keyword evidence="2" id="KW-1185">Reference proteome</keyword>
<reference evidence="1" key="1">
    <citation type="journal article" date="2020" name="bioRxiv">
        <title>Whole genome comparisons of ergot fungi reveals the divergence and evolution of species within the genus Claviceps are the result of varying mechanisms driving genome evolution and host range expansion.</title>
        <authorList>
            <person name="Wyka S.A."/>
            <person name="Mondo S.J."/>
            <person name="Liu M."/>
            <person name="Dettman J."/>
            <person name="Nalam V."/>
            <person name="Broders K.D."/>
        </authorList>
    </citation>
    <scope>NUCLEOTIDE SEQUENCE</scope>
    <source>
        <strain evidence="1">CCC 602</strain>
    </source>
</reference>
<feature type="non-terminal residue" evidence="1">
    <location>
        <position position="69"/>
    </location>
</feature>
<evidence type="ECO:0000313" key="1">
    <source>
        <dbReference type="EMBL" id="KAG5989497.1"/>
    </source>
</evidence>
<accession>A0A9P7N3V1</accession>
<dbReference type="EMBL" id="SRPW01002919">
    <property type="protein sequence ID" value="KAG5989497.1"/>
    <property type="molecule type" value="Genomic_DNA"/>
</dbReference>
<sequence length="69" mass="7834">MEMEDMTGLFVPPRRVELVQCSIGMVTVAVSVLPRWLIWMIALICPDEKDGGATDPRALPRREVSNWCF</sequence>
<organism evidence="1 2">
    <name type="scientific">Claviceps pusilla</name>
    <dbReference type="NCBI Taxonomy" id="123648"/>
    <lineage>
        <taxon>Eukaryota</taxon>
        <taxon>Fungi</taxon>
        <taxon>Dikarya</taxon>
        <taxon>Ascomycota</taxon>
        <taxon>Pezizomycotina</taxon>
        <taxon>Sordariomycetes</taxon>
        <taxon>Hypocreomycetidae</taxon>
        <taxon>Hypocreales</taxon>
        <taxon>Clavicipitaceae</taxon>
        <taxon>Claviceps</taxon>
    </lineage>
</organism>
<comment type="caution">
    <text evidence="1">The sequence shown here is derived from an EMBL/GenBank/DDBJ whole genome shotgun (WGS) entry which is preliminary data.</text>
</comment>